<dbReference type="EMBL" id="CAKJVE010000004">
    <property type="protein sequence ID" value="CAG9705860.1"/>
    <property type="molecule type" value="Genomic_DNA"/>
</dbReference>
<organism evidence="1 2">
    <name type="scientific">Clostridium neonatale</name>
    <dbReference type="NCBI Taxonomy" id="137838"/>
    <lineage>
        <taxon>Bacteria</taxon>
        <taxon>Bacillati</taxon>
        <taxon>Bacillota</taxon>
        <taxon>Clostridia</taxon>
        <taxon>Eubacteriales</taxon>
        <taxon>Clostridiaceae</taxon>
        <taxon>Clostridium</taxon>
    </lineage>
</organism>
<dbReference type="InterPro" id="IPR006427">
    <property type="entry name" value="Portal_HK97"/>
</dbReference>
<dbReference type="NCBIfam" id="TIGR01537">
    <property type="entry name" value="portal_HK97"/>
    <property type="match status" value="1"/>
</dbReference>
<evidence type="ECO:0000313" key="2">
    <source>
        <dbReference type="Proteomes" id="UP000789738"/>
    </source>
</evidence>
<gene>
    <name evidence="1" type="ORF">CNEO_42123</name>
</gene>
<dbReference type="AlphaFoldDB" id="A0AA86JNT6"/>
<dbReference type="InterPro" id="IPR006944">
    <property type="entry name" value="Phage/GTA_portal"/>
</dbReference>
<accession>A0AA86JNT6</accession>
<comment type="caution">
    <text evidence="1">The sequence shown here is derived from an EMBL/GenBank/DDBJ whole genome shotgun (WGS) entry which is preliminary data.</text>
</comment>
<dbReference type="Proteomes" id="UP000789738">
    <property type="component" value="Unassembled WGS sequence"/>
</dbReference>
<name>A0AA86JNT6_9CLOT</name>
<sequence>MGLISKIRDLFKVPYKTKIIRDNSSFFSFFNRDLATNETIFSAVSMLSNAIASAPVGVYQDGKKLKPSEHNLAELFKFGPNPRMTMFNFIKTLEVNRCTKGAGYAIKEYGYAGSIKYLWILNSELVTPVVERDTNDLYYEVRDTEGKKYIHNSHILQVSYMTNDGYTPINPLGVLRNTIDYDMEVKEFSLNQMKNSLKSNLVIKLQSKLSQEDLDTYNEMLQNMKKNGAIYVDAGKEFQELKNITYVDPNILSIEGITVERVERVYNMPGKLTKGSSSNKSSISDTEDLIYLKDTILPVIRLYEQELTKKLLDENELYLKDMEVKLSMNGFARATMEKRGNFYQQMLRCGAFCRNDIRELEDRPRITDGTGDTFYLSRDLWPADRYDEFIEANKNNKI</sequence>
<protein>
    <submittedName>
        <fullName evidence="1">Phage portal protein</fullName>
    </submittedName>
</protein>
<reference evidence="1" key="1">
    <citation type="submission" date="2021-10" db="EMBL/GenBank/DDBJ databases">
        <authorList>
            <person name="Mesa V."/>
        </authorList>
    </citation>
    <scope>NUCLEOTIDE SEQUENCE</scope>
    <source>
        <strain evidence="1">CC3_PB</strain>
    </source>
</reference>
<proteinExistence type="predicted"/>
<dbReference type="RefSeq" id="WP_210885850.1">
    <property type="nucleotide sequence ID" value="NZ_CAKJVE010000004.1"/>
</dbReference>
<evidence type="ECO:0000313" key="1">
    <source>
        <dbReference type="EMBL" id="CAG9705860.1"/>
    </source>
</evidence>
<dbReference type="Pfam" id="PF04860">
    <property type="entry name" value="Phage_portal"/>
    <property type="match status" value="1"/>
</dbReference>